<dbReference type="InterPro" id="IPR051202">
    <property type="entry name" value="Peptidase_C40"/>
</dbReference>
<evidence type="ECO:0000256" key="1">
    <source>
        <dbReference type="ARBA" id="ARBA00007074"/>
    </source>
</evidence>
<dbReference type="InterPro" id="IPR000064">
    <property type="entry name" value="NLP_P60_dom"/>
</dbReference>
<keyword evidence="6" id="KW-0732">Signal</keyword>
<dbReference type="OrthoDB" id="9807055at2"/>
<feature type="domain" description="NlpC/P60" evidence="7">
    <location>
        <begin position="154"/>
        <end position="281"/>
    </location>
</feature>
<feature type="compositionally biased region" description="Polar residues" evidence="5">
    <location>
        <begin position="69"/>
        <end position="83"/>
    </location>
</feature>
<reference evidence="8 9" key="1">
    <citation type="submission" date="2018-04" db="EMBL/GenBank/DDBJ databases">
        <title>Brenneria corticis sp.nov.</title>
        <authorList>
            <person name="Li Y."/>
        </authorList>
    </citation>
    <scope>NUCLEOTIDE SEQUENCE [LARGE SCALE GENOMIC DNA]</scope>
    <source>
        <strain evidence="8 9">LMG 27715</strain>
    </source>
</reference>
<feature type="region of interest" description="Disordered" evidence="5">
    <location>
        <begin position="23"/>
        <end position="139"/>
    </location>
</feature>
<gene>
    <name evidence="8" type="ORF">B4923_04025</name>
</gene>
<comment type="similarity">
    <text evidence="1">Belongs to the peptidase C40 family.</text>
</comment>
<dbReference type="PANTHER" id="PTHR47053:SF1">
    <property type="entry name" value="MUREIN DD-ENDOPEPTIDASE MEPH-RELATED"/>
    <property type="match status" value="1"/>
</dbReference>
<evidence type="ECO:0000313" key="8">
    <source>
        <dbReference type="EMBL" id="PWC14089.1"/>
    </source>
</evidence>
<dbReference type="SUPFAM" id="SSF54001">
    <property type="entry name" value="Cysteine proteinases"/>
    <property type="match status" value="1"/>
</dbReference>
<evidence type="ECO:0000259" key="7">
    <source>
        <dbReference type="PROSITE" id="PS51935"/>
    </source>
</evidence>
<evidence type="ECO:0000256" key="4">
    <source>
        <dbReference type="ARBA" id="ARBA00022807"/>
    </source>
</evidence>
<evidence type="ECO:0000256" key="6">
    <source>
        <dbReference type="SAM" id="SignalP"/>
    </source>
</evidence>
<name>A0A2U1TXH2_9GAMM</name>
<feature type="compositionally biased region" description="Basic and acidic residues" evidence="5">
    <location>
        <begin position="126"/>
        <end position="139"/>
    </location>
</feature>
<dbReference type="Proteomes" id="UP000245138">
    <property type="component" value="Unassembled WGS sequence"/>
</dbReference>
<organism evidence="8 9">
    <name type="scientific">Brenneria roseae subsp. americana</name>
    <dbReference type="NCBI Taxonomy" id="1508507"/>
    <lineage>
        <taxon>Bacteria</taxon>
        <taxon>Pseudomonadati</taxon>
        <taxon>Pseudomonadota</taxon>
        <taxon>Gammaproteobacteria</taxon>
        <taxon>Enterobacterales</taxon>
        <taxon>Pectobacteriaceae</taxon>
        <taxon>Brenneria</taxon>
    </lineage>
</organism>
<dbReference type="AlphaFoldDB" id="A0A2U1TXH2"/>
<feature type="chain" id="PRO_5015699670" evidence="6">
    <location>
        <begin position="23"/>
        <end position="287"/>
    </location>
</feature>
<evidence type="ECO:0000256" key="2">
    <source>
        <dbReference type="ARBA" id="ARBA00022670"/>
    </source>
</evidence>
<keyword evidence="4" id="KW-0788">Thiol protease</keyword>
<evidence type="ECO:0000313" key="9">
    <source>
        <dbReference type="Proteomes" id="UP000245138"/>
    </source>
</evidence>
<dbReference type="Gene3D" id="3.90.1720.10">
    <property type="entry name" value="endopeptidase domain like (from Nostoc punctiforme)"/>
    <property type="match status" value="1"/>
</dbReference>
<feature type="signal peptide" evidence="6">
    <location>
        <begin position="1"/>
        <end position="22"/>
    </location>
</feature>
<keyword evidence="3" id="KW-0378">Hydrolase</keyword>
<accession>A0A2U1TXH2</accession>
<comment type="caution">
    <text evidence="8">The sequence shown here is derived from an EMBL/GenBank/DDBJ whole genome shotgun (WGS) entry which is preliminary data.</text>
</comment>
<protein>
    <submittedName>
        <fullName evidence="8">Endopeptidase</fullName>
    </submittedName>
</protein>
<dbReference type="PROSITE" id="PS51935">
    <property type="entry name" value="NLPC_P60"/>
    <property type="match status" value="1"/>
</dbReference>
<dbReference type="GO" id="GO:0006508">
    <property type="term" value="P:proteolysis"/>
    <property type="evidence" value="ECO:0007669"/>
    <property type="project" value="UniProtKB-KW"/>
</dbReference>
<dbReference type="InterPro" id="IPR038765">
    <property type="entry name" value="Papain-like_cys_pep_sf"/>
</dbReference>
<dbReference type="GO" id="GO:0008234">
    <property type="term" value="F:cysteine-type peptidase activity"/>
    <property type="evidence" value="ECO:0007669"/>
    <property type="project" value="UniProtKB-KW"/>
</dbReference>
<keyword evidence="2" id="KW-0645">Protease</keyword>
<dbReference type="Pfam" id="PF00877">
    <property type="entry name" value="NLPC_P60"/>
    <property type="match status" value="1"/>
</dbReference>
<evidence type="ECO:0000256" key="3">
    <source>
        <dbReference type="ARBA" id="ARBA00022801"/>
    </source>
</evidence>
<evidence type="ECO:0000256" key="5">
    <source>
        <dbReference type="SAM" id="MobiDB-lite"/>
    </source>
</evidence>
<proteinExistence type="inferred from homology"/>
<dbReference type="RefSeq" id="WP_109053091.1">
    <property type="nucleotide sequence ID" value="NZ_QDKJ01000003.1"/>
</dbReference>
<keyword evidence="9" id="KW-1185">Reference proteome</keyword>
<dbReference type="PANTHER" id="PTHR47053">
    <property type="entry name" value="MUREIN DD-ENDOPEPTIDASE MEPH-RELATED"/>
    <property type="match status" value="1"/>
</dbReference>
<feature type="compositionally biased region" description="Basic and acidic residues" evidence="5">
    <location>
        <begin position="40"/>
        <end position="56"/>
    </location>
</feature>
<dbReference type="EMBL" id="QDKJ01000003">
    <property type="protein sequence ID" value="PWC14089.1"/>
    <property type="molecule type" value="Genomic_DNA"/>
</dbReference>
<sequence length="287" mass="31907">MRLFITLFILFFSNLFLNLAQATPNAPDSAPRKTSMTRVIEGDHKKSKPTKSDKKAPTPIKSKKPDAANTGNATPQTTTSTAKHLSEKSSSKTQNATPAPVKKERKKSNTDSKVKLASTHSKRKSGLKDKAETGKKEKLDKGLALSATHKKRYQHAKLTAMNKLMSQVGKPYHWGGTSPFTGFDCSGLVYYAYKDVVKIQIPRTANEMYHLRDAAPIKKNELESGDLVFFRINNRGAADHVGVYLGNGKFIQSPRTGSDIRISKLSEDYWQDHYVGARRVVTPQTIR</sequence>
<feature type="compositionally biased region" description="Polar residues" evidence="5">
    <location>
        <begin position="23"/>
        <end position="37"/>
    </location>
</feature>